<accession>A0A2K1QVG3</accession>
<dbReference type="SUPFAM" id="SSF53335">
    <property type="entry name" value="S-adenosyl-L-methionine-dependent methyltransferases"/>
    <property type="match status" value="1"/>
</dbReference>
<sequence>MSNPPSIGNPFWDRVYRLQTPEECQALYDDWATSYNNDLLDKSQDYVAPTLAVQSLLAAQGNIHGAILDAGCGTGLVGIALRQAGAEHIDGLDFSAGMLDVARKTGVYESLETGDLMKPLRMQDSVYDAVTCVGTLTKAHVGPVPALREFVRVAKKGGLVVVTVLELIWESGGYKAEVERLQTDGNVEIVGIDSMDYRKAKELKGKMVVMRKR</sequence>
<proteinExistence type="predicted"/>
<dbReference type="InterPro" id="IPR029063">
    <property type="entry name" value="SAM-dependent_MTases_sf"/>
</dbReference>
<organism evidence="2 3">
    <name type="scientific">Sphaceloma murrayae</name>
    <dbReference type="NCBI Taxonomy" id="2082308"/>
    <lineage>
        <taxon>Eukaryota</taxon>
        <taxon>Fungi</taxon>
        <taxon>Dikarya</taxon>
        <taxon>Ascomycota</taxon>
        <taxon>Pezizomycotina</taxon>
        <taxon>Dothideomycetes</taxon>
        <taxon>Dothideomycetidae</taxon>
        <taxon>Myriangiales</taxon>
        <taxon>Elsinoaceae</taxon>
        <taxon>Sphaceloma</taxon>
    </lineage>
</organism>
<name>A0A2K1QVG3_9PEZI</name>
<dbReference type="InterPro" id="IPR041698">
    <property type="entry name" value="Methyltransf_25"/>
</dbReference>
<evidence type="ECO:0000313" key="3">
    <source>
        <dbReference type="Proteomes" id="UP000243797"/>
    </source>
</evidence>
<dbReference type="Proteomes" id="UP000243797">
    <property type="component" value="Unassembled WGS sequence"/>
</dbReference>
<reference evidence="2 3" key="1">
    <citation type="submission" date="2017-06" db="EMBL/GenBank/DDBJ databases">
        <title>Draft genome sequence of a variant of Elsinoe murrayae.</title>
        <authorList>
            <person name="Cheng Q."/>
        </authorList>
    </citation>
    <scope>NUCLEOTIDE SEQUENCE [LARGE SCALE GENOMIC DNA]</scope>
    <source>
        <strain evidence="2 3">CQ-2017a</strain>
    </source>
</reference>
<evidence type="ECO:0000313" key="2">
    <source>
        <dbReference type="EMBL" id="PNS19045.1"/>
    </source>
</evidence>
<comment type="caution">
    <text evidence="2">The sequence shown here is derived from an EMBL/GenBank/DDBJ whole genome shotgun (WGS) entry which is preliminary data.</text>
</comment>
<dbReference type="CDD" id="cd02440">
    <property type="entry name" value="AdoMet_MTases"/>
    <property type="match status" value="1"/>
</dbReference>
<gene>
    <name evidence="2" type="ORF">CAC42_1781</name>
</gene>
<dbReference type="PANTHER" id="PTHR43591">
    <property type="entry name" value="METHYLTRANSFERASE"/>
    <property type="match status" value="1"/>
</dbReference>
<dbReference type="PANTHER" id="PTHR43591:SF110">
    <property type="entry name" value="RHODANESE DOMAIN-CONTAINING PROTEIN"/>
    <property type="match status" value="1"/>
</dbReference>
<dbReference type="Pfam" id="PF13649">
    <property type="entry name" value="Methyltransf_25"/>
    <property type="match status" value="1"/>
</dbReference>
<dbReference type="EMBL" id="NKHZ01000033">
    <property type="protein sequence ID" value="PNS19045.1"/>
    <property type="molecule type" value="Genomic_DNA"/>
</dbReference>
<dbReference type="Gene3D" id="3.40.50.150">
    <property type="entry name" value="Vaccinia Virus protein VP39"/>
    <property type="match status" value="1"/>
</dbReference>
<feature type="domain" description="Methyltransferase" evidence="1">
    <location>
        <begin position="67"/>
        <end position="158"/>
    </location>
</feature>
<keyword evidence="3" id="KW-1185">Reference proteome</keyword>
<dbReference type="OrthoDB" id="66144at2759"/>
<dbReference type="AlphaFoldDB" id="A0A2K1QVG3"/>
<dbReference type="STRING" id="2082308.A0A2K1QVG3"/>
<evidence type="ECO:0000259" key="1">
    <source>
        <dbReference type="Pfam" id="PF13649"/>
    </source>
</evidence>
<protein>
    <recommendedName>
        <fullName evidence="1">Methyltransferase domain-containing protein</fullName>
    </recommendedName>
</protein>
<dbReference type="InParanoid" id="A0A2K1QVG3"/>